<dbReference type="AlphaFoldDB" id="A0A9D9DZX8"/>
<comment type="caution">
    <text evidence="2">The sequence shown here is derived from an EMBL/GenBank/DDBJ whole genome shotgun (WGS) entry which is preliminary data.</text>
</comment>
<feature type="chain" id="PRO_5039220948" description="DUF5723 domain-containing protein" evidence="1">
    <location>
        <begin position="23"/>
        <end position="339"/>
    </location>
</feature>
<reference evidence="2" key="1">
    <citation type="submission" date="2020-10" db="EMBL/GenBank/DDBJ databases">
        <authorList>
            <person name="Gilroy R."/>
        </authorList>
    </citation>
    <scope>NUCLEOTIDE SEQUENCE</scope>
    <source>
        <strain evidence="2">7293</strain>
    </source>
</reference>
<evidence type="ECO:0000313" key="3">
    <source>
        <dbReference type="Proteomes" id="UP000823615"/>
    </source>
</evidence>
<feature type="signal peptide" evidence="1">
    <location>
        <begin position="1"/>
        <end position="22"/>
    </location>
</feature>
<dbReference type="Proteomes" id="UP000823615">
    <property type="component" value="Unassembled WGS sequence"/>
</dbReference>
<evidence type="ECO:0000256" key="1">
    <source>
        <dbReference type="SAM" id="SignalP"/>
    </source>
</evidence>
<reference evidence="2" key="2">
    <citation type="journal article" date="2021" name="PeerJ">
        <title>Extensive microbial diversity within the chicken gut microbiome revealed by metagenomics and culture.</title>
        <authorList>
            <person name="Gilroy R."/>
            <person name="Ravi A."/>
            <person name="Getino M."/>
            <person name="Pursley I."/>
            <person name="Horton D.L."/>
            <person name="Alikhan N.F."/>
            <person name="Baker D."/>
            <person name="Gharbi K."/>
            <person name="Hall N."/>
            <person name="Watson M."/>
            <person name="Adriaenssens E.M."/>
            <person name="Foster-Nyarko E."/>
            <person name="Jarju S."/>
            <person name="Secka A."/>
            <person name="Antonio M."/>
            <person name="Oren A."/>
            <person name="Chaudhuri R.R."/>
            <person name="La Ragione R."/>
            <person name="Hildebrand F."/>
            <person name="Pallen M.J."/>
        </authorList>
    </citation>
    <scope>NUCLEOTIDE SEQUENCE</scope>
    <source>
        <strain evidence="2">7293</strain>
    </source>
</reference>
<name>A0A9D9DZX8_9SPIO</name>
<gene>
    <name evidence="2" type="ORF">IAA97_06400</name>
</gene>
<accession>A0A9D9DZX8</accession>
<sequence>MKRLLMSVVAAIILISGLPAFSVTDENPLDSPLNSVSYTGRFSDVFSNPAALGLMETDPGLFALSLSLADSLSGKLFGSDPMPLLQNQKWNLQASFIARYVALTAYYGNEFNRIEGEGSRYDIHSSLRIEVDMAYAFPHFSIGARVSGGNRMIREDKVIDSLDDIFTNAWFSPYERESGSEFFNVGVGAIAYWGPVTGGIYVGEVLTLRDGNIYFGWDALSESTTLSLSVGAGRYTKSGDLRFFRPRCSISMTGLVEDATRSIEAEGEITFQFLPEASVSLAVSYVEQHHTMLAFRPENGFVSIFVRGEGAGFSGIIGFTFKATDFSSFAPSLIFSYVS</sequence>
<dbReference type="EMBL" id="JADIMT010000072">
    <property type="protein sequence ID" value="MBO8436593.1"/>
    <property type="molecule type" value="Genomic_DNA"/>
</dbReference>
<organism evidence="2 3">
    <name type="scientific">Candidatus Ornithospirochaeta stercoripullorum</name>
    <dbReference type="NCBI Taxonomy" id="2840899"/>
    <lineage>
        <taxon>Bacteria</taxon>
        <taxon>Pseudomonadati</taxon>
        <taxon>Spirochaetota</taxon>
        <taxon>Spirochaetia</taxon>
        <taxon>Spirochaetales</taxon>
        <taxon>Spirochaetaceae</taxon>
        <taxon>Spirochaetaceae incertae sedis</taxon>
        <taxon>Candidatus Ornithospirochaeta</taxon>
    </lineage>
</organism>
<proteinExistence type="predicted"/>
<keyword evidence="1" id="KW-0732">Signal</keyword>
<evidence type="ECO:0000313" key="2">
    <source>
        <dbReference type="EMBL" id="MBO8436593.1"/>
    </source>
</evidence>
<evidence type="ECO:0008006" key="4">
    <source>
        <dbReference type="Google" id="ProtNLM"/>
    </source>
</evidence>
<protein>
    <recommendedName>
        <fullName evidence="4">DUF5723 domain-containing protein</fullName>
    </recommendedName>
</protein>